<keyword evidence="2" id="KW-0597">Phosphoprotein</keyword>
<dbReference type="PROSITE" id="PS50075">
    <property type="entry name" value="CARRIER"/>
    <property type="match status" value="1"/>
</dbReference>
<gene>
    <name evidence="4" type="ORF">ACFFH7_09000</name>
</gene>
<dbReference type="Pfam" id="PF00975">
    <property type="entry name" value="Thioesterase"/>
    <property type="match status" value="1"/>
</dbReference>
<dbReference type="InterPro" id="IPR009081">
    <property type="entry name" value="PP-bd_ACP"/>
</dbReference>
<dbReference type="SUPFAM" id="SSF53474">
    <property type="entry name" value="alpha/beta-Hydrolases"/>
    <property type="match status" value="1"/>
</dbReference>
<dbReference type="InterPro" id="IPR036736">
    <property type="entry name" value="ACP-like_sf"/>
</dbReference>
<keyword evidence="1" id="KW-0596">Phosphopantetheine</keyword>
<dbReference type="Gene3D" id="1.10.1200.10">
    <property type="entry name" value="ACP-like"/>
    <property type="match status" value="1"/>
</dbReference>
<dbReference type="EMBL" id="JBHLUD010000002">
    <property type="protein sequence ID" value="MFC0541617.1"/>
    <property type="molecule type" value="Genomic_DNA"/>
</dbReference>
<dbReference type="SUPFAM" id="SSF47336">
    <property type="entry name" value="ACP-like"/>
    <property type="match status" value="1"/>
</dbReference>
<proteinExistence type="predicted"/>
<feature type="domain" description="Carrier" evidence="3">
    <location>
        <begin position="9"/>
        <end position="82"/>
    </location>
</feature>
<dbReference type="RefSeq" id="WP_273942355.1">
    <property type="nucleotide sequence ID" value="NZ_CP097263.1"/>
</dbReference>
<dbReference type="Gene3D" id="3.40.50.1820">
    <property type="entry name" value="alpha/beta hydrolase"/>
    <property type="match status" value="1"/>
</dbReference>
<dbReference type="Proteomes" id="UP001589810">
    <property type="component" value="Unassembled WGS sequence"/>
</dbReference>
<evidence type="ECO:0000313" key="5">
    <source>
        <dbReference type="Proteomes" id="UP001589810"/>
    </source>
</evidence>
<name>A0ABV6MND5_9PSEU</name>
<dbReference type="InterPro" id="IPR029058">
    <property type="entry name" value="AB_hydrolase_fold"/>
</dbReference>
<sequence>MTELDSVRLSCHAVQHLICEIWSGYFGREVSPYDDFFDLGGDSLAMIDVVVAARGYGLPLRSSVALRNPSPARLAESLTVGASSVVEVPALLADSPAGAVEPRIEAVADGVGDALYVVHSDSHVEAERAAIAGWGSERPVRAFRLLAGNMAEQFVTAVRREQAAGPYRLAGFGQGAVVAYEMACRLKDVALLALVKPAGGPVADTDRLLHERIAAIAARFGLGGGESVEQIHAEMRAAGWYDDTVRPADLPARQRVWAQLETAARSYRYHELNVPTLLFDDVMDADGPTEQALRAGAKELEILRVDYGLESPHAVIGDPMVARAMRKALAA</sequence>
<accession>A0ABV6MND5</accession>
<keyword evidence="5" id="KW-1185">Reference proteome</keyword>
<reference evidence="4 5" key="1">
    <citation type="submission" date="2024-09" db="EMBL/GenBank/DDBJ databases">
        <authorList>
            <person name="Sun Q."/>
            <person name="Mori K."/>
        </authorList>
    </citation>
    <scope>NUCLEOTIDE SEQUENCE [LARGE SCALE GENOMIC DNA]</scope>
    <source>
        <strain evidence="4 5">TBRC 1432</strain>
    </source>
</reference>
<dbReference type="Pfam" id="PF00550">
    <property type="entry name" value="PP-binding"/>
    <property type="match status" value="1"/>
</dbReference>
<evidence type="ECO:0000313" key="4">
    <source>
        <dbReference type="EMBL" id="MFC0541617.1"/>
    </source>
</evidence>
<organism evidence="4 5">
    <name type="scientific">Kutzneria chonburiensis</name>
    <dbReference type="NCBI Taxonomy" id="1483604"/>
    <lineage>
        <taxon>Bacteria</taxon>
        <taxon>Bacillati</taxon>
        <taxon>Actinomycetota</taxon>
        <taxon>Actinomycetes</taxon>
        <taxon>Pseudonocardiales</taxon>
        <taxon>Pseudonocardiaceae</taxon>
        <taxon>Kutzneria</taxon>
    </lineage>
</organism>
<protein>
    <submittedName>
        <fullName evidence="4">Phosphopantetheine-binding protein</fullName>
    </submittedName>
</protein>
<evidence type="ECO:0000256" key="1">
    <source>
        <dbReference type="ARBA" id="ARBA00022450"/>
    </source>
</evidence>
<evidence type="ECO:0000259" key="3">
    <source>
        <dbReference type="PROSITE" id="PS50075"/>
    </source>
</evidence>
<dbReference type="InterPro" id="IPR006162">
    <property type="entry name" value="Ppantetheine_attach_site"/>
</dbReference>
<dbReference type="PROSITE" id="PS00012">
    <property type="entry name" value="PHOSPHOPANTETHEINE"/>
    <property type="match status" value="1"/>
</dbReference>
<dbReference type="InterPro" id="IPR001031">
    <property type="entry name" value="Thioesterase"/>
</dbReference>
<comment type="caution">
    <text evidence="4">The sequence shown here is derived from an EMBL/GenBank/DDBJ whole genome shotgun (WGS) entry which is preliminary data.</text>
</comment>
<evidence type="ECO:0000256" key="2">
    <source>
        <dbReference type="ARBA" id="ARBA00022553"/>
    </source>
</evidence>